<dbReference type="InterPro" id="IPR000524">
    <property type="entry name" value="Tscrpt_reg_HTH_GntR"/>
</dbReference>
<evidence type="ECO:0000256" key="2">
    <source>
        <dbReference type="ARBA" id="ARBA00023125"/>
    </source>
</evidence>
<sequence>MGKKLPFAAAKLNDSQPVAAQIYEFLRERIIDNSAPPGTALSENELASMFAVSRQPVREALTKLEHDHLIEIKPQRGSFVTKISVPNLLGICFVRCSIECSAIYAGLKLNDAAFKAVIDRLHLNLEAQKALQGDNIRLDFLKLDDEFHSIICSFSGSQLPWEILQGIKSNMDRIRFFTLEKASDPADLIKAHAQILQCIEHKDYHLASGLLNKHLYEISETYTQVMADHSEWFELDSPSGAN</sequence>
<keyword evidence="1" id="KW-0805">Transcription regulation</keyword>
<dbReference type="Gene3D" id="1.10.10.10">
    <property type="entry name" value="Winged helix-like DNA-binding domain superfamily/Winged helix DNA-binding domain"/>
    <property type="match status" value="1"/>
</dbReference>
<gene>
    <name evidence="5" type="ORF">IAB19_01515</name>
</gene>
<name>A0A9D9GS32_9GAMM</name>
<dbReference type="SUPFAM" id="SSF46785">
    <property type="entry name" value="Winged helix' DNA-binding domain"/>
    <property type="match status" value="1"/>
</dbReference>
<keyword evidence="3" id="KW-0804">Transcription</keyword>
<dbReference type="EMBL" id="JADINH010000025">
    <property type="protein sequence ID" value="MBO8415043.1"/>
    <property type="molecule type" value="Genomic_DNA"/>
</dbReference>
<feature type="domain" description="HTH gntR-type" evidence="4">
    <location>
        <begin position="16"/>
        <end position="83"/>
    </location>
</feature>
<dbReference type="SUPFAM" id="SSF48008">
    <property type="entry name" value="GntR ligand-binding domain-like"/>
    <property type="match status" value="1"/>
</dbReference>
<dbReference type="CDD" id="cd07377">
    <property type="entry name" value="WHTH_GntR"/>
    <property type="match status" value="1"/>
</dbReference>
<dbReference type="Pfam" id="PF07729">
    <property type="entry name" value="FCD"/>
    <property type="match status" value="1"/>
</dbReference>
<dbReference type="Pfam" id="PF00392">
    <property type="entry name" value="GntR"/>
    <property type="match status" value="1"/>
</dbReference>
<organism evidence="5 6">
    <name type="scientific">Candidatus Avisuccinivibrio stercorigallinarum</name>
    <dbReference type="NCBI Taxonomy" id="2840704"/>
    <lineage>
        <taxon>Bacteria</taxon>
        <taxon>Pseudomonadati</taxon>
        <taxon>Pseudomonadota</taxon>
        <taxon>Gammaproteobacteria</taxon>
        <taxon>Aeromonadales</taxon>
        <taxon>Succinivibrionaceae</taxon>
        <taxon>Succinivibrionaceae incertae sedis</taxon>
        <taxon>Candidatus Avisuccinivibrio</taxon>
    </lineage>
</organism>
<dbReference type="InterPro" id="IPR008920">
    <property type="entry name" value="TF_FadR/GntR_C"/>
</dbReference>
<accession>A0A9D9GS32</accession>
<dbReference type="PRINTS" id="PR00035">
    <property type="entry name" value="HTHGNTR"/>
</dbReference>
<dbReference type="SMART" id="SM00895">
    <property type="entry name" value="FCD"/>
    <property type="match status" value="1"/>
</dbReference>
<evidence type="ECO:0000256" key="1">
    <source>
        <dbReference type="ARBA" id="ARBA00023015"/>
    </source>
</evidence>
<evidence type="ECO:0000256" key="3">
    <source>
        <dbReference type="ARBA" id="ARBA00023163"/>
    </source>
</evidence>
<dbReference type="SMART" id="SM00345">
    <property type="entry name" value="HTH_GNTR"/>
    <property type="match status" value="1"/>
</dbReference>
<dbReference type="GO" id="GO:0003677">
    <property type="term" value="F:DNA binding"/>
    <property type="evidence" value="ECO:0007669"/>
    <property type="project" value="UniProtKB-KW"/>
</dbReference>
<reference evidence="5" key="2">
    <citation type="journal article" date="2021" name="PeerJ">
        <title>Extensive microbial diversity within the chicken gut microbiome revealed by metagenomics and culture.</title>
        <authorList>
            <person name="Gilroy R."/>
            <person name="Ravi A."/>
            <person name="Getino M."/>
            <person name="Pursley I."/>
            <person name="Horton D.L."/>
            <person name="Alikhan N.F."/>
            <person name="Baker D."/>
            <person name="Gharbi K."/>
            <person name="Hall N."/>
            <person name="Watson M."/>
            <person name="Adriaenssens E.M."/>
            <person name="Foster-Nyarko E."/>
            <person name="Jarju S."/>
            <person name="Secka A."/>
            <person name="Antonio M."/>
            <person name="Oren A."/>
            <person name="Chaudhuri R.R."/>
            <person name="La Ragione R."/>
            <person name="Hildebrand F."/>
            <person name="Pallen M.J."/>
        </authorList>
    </citation>
    <scope>NUCLEOTIDE SEQUENCE</scope>
    <source>
        <strain evidence="5">17213</strain>
    </source>
</reference>
<dbReference type="PANTHER" id="PTHR43537">
    <property type="entry name" value="TRANSCRIPTIONAL REGULATOR, GNTR FAMILY"/>
    <property type="match status" value="1"/>
</dbReference>
<dbReference type="InterPro" id="IPR011711">
    <property type="entry name" value="GntR_C"/>
</dbReference>
<dbReference type="InterPro" id="IPR036390">
    <property type="entry name" value="WH_DNA-bd_sf"/>
</dbReference>
<dbReference type="PROSITE" id="PS50949">
    <property type="entry name" value="HTH_GNTR"/>
    <property type="match status" value="1"/>
</dbReference>
<dbReference type="Proteomes" id="UP000823631">
    <property type="component" value="Unassembled WGS sequence"/>
</dbReference>
<dbReference type="AlphaFoldDB" id="A0A9D9GS32"/>
<dbReference type="PANTHER" id="PTHR43537:SF6">
    <property type="entry name" value="HTH-TYPE TRANSCRIPTIONAL REPRESSOR RSPR"/>
    <property type="match status" value="1"/>
</dbReference>
<keyword evidence="2" id="KW-0238">DNA-binding</keyword>
<evidence type="ECO:0000313" key="6">
    <source>
        <dbReference type="Proteomes" id="UP000823631"/>
    </source>
</evidence>
<protein>
    <submittedName>
        <fullName evidence="5">GntR family transcriptional regulator</fullName>
    </submittedName>
</protein>
<dbReference type="InterPro" id="IPR036388">
    <property type="entry name" value="WH-like_DNA-bd_sf"/>
</dbReference>
<evidence type="ECO:0000259" key="4">
    <source>
        <dbReference type="PROSITE" id="PS50949"/>
    </source>
</evidence>
<dbReference type="GO" id="GO:0003700">
    <property type="term" value="F:DNA-binding transcription factor activity"/>
    <property type="evidence" value="ECO:0007669"/>
    <property type="project" value="InterPro"/>
</dbReference>
<dbReference type="Gene3D" id="1.20.120.530">
    <property type="entry name" value="GntR ligand-binding domain-like"/>
    <property type="match status" value="1"/>
</dbReference>
<comment type="caution">
    <text evidence="5">The sequence shown here is derived from an EMBL/GenBank/DDBJ whole genome shotgun (WGS) entry which is preliminary data.</text>
</comment>
<evidence type="ECO:0000313" key="5">
    <source>
        <dbReference type="EMBL" id="MBO8415043.1"/>
    </source>
</evidence>
<proteinExistence type="predicted"/>
<reference evidence="5" key="1">
    <citation type="submission" date="2020-10" db="EMBL/GenBank/DDBJ databases">
        <authorList>
            <person name="Gilroy R."/>
        </authorList>
    </citation>
    <scope>NUCLEOTIDE SEQUENCE</scope>
    <source>
        <strain evidence="5">17213</strain>
    </source>
</reference>